<evidence type="ECO:0000256" key="3">
    <source>
        <dbReference type="ARBA" id="ARBA00022801"/>
    </source>
</evidence>
<evidence type="ECO:0000256" key="1">
    <source>
        <dbReference type="ARBA" id="ARBA00011073"/>
    </source>
</evidence>
<dbReference type="InterPro" id="IPR050131">
    <property type="entry name" value="Peptidase_S8_subtilisin-like"/>
</dbReference>
<keyword evidence="8" id="KW-0732">Signal</keyword>
<evidence type="ECO:0000259" key="9">
    <source>
        <dbReference type="Pfam" id="PF00082"/>
    </source>
</evidence>
<feature type="active site" description="Charge relay system" evidence="5 6">
    <location>
        <position position="164"/>
    </location>
</feature>
<sequence>MKKMALYVSSAMLAISLGAQANSKRQDLLIKLAPGFVEFEMQGAKIEKLSESWVRVQAPRGMSIQSLEKNPAVEYVQPNYKVKLLEDYRIEDPLRRAALAKMLSRNPQLRAAARQDNPAIPDAPQTTTGADPLFSKQWGMIDNGVVDAWKVTKGSPDMIVAVIDTGVDYTHEDLLPNLWRNANEIPNNGIDDDGNGYVDDVIGWDFVGNDNKPYDLAVDTLDGLFKGGNPGHGTHCAGNVAARGDNGKGIAGVAPNVKIMSLRFIGMTGGGTTADAIKSIRYAVDNGAKVLNNSWGSEGEEPGAPENQALRDAVQYAQDKGVLFIAAAGNGHKGVGYDNDNDPNPAYPASYPHDNIIAVAALDSNDRLGSFSNWGHKSVDIGAPGVKVFSTVVGQGYTDTVIDKFGFKATWDGTSMAAPHVAGAAALYWSAHPEKSWQDVKAAILGSSRRIQALDGKSVSNGKLDVKALMNY</sequence>
<gene>
    <name evidence="10" type="ORF">AZI85_07575</name>
</gene>
<proteinExistence type="inferred from homology"/>
<comment type="similarity">
    <text evidence="1 6 7">Belongs to the peptidase S8 family.</text>
</comment>
<dbReference type="InterPro" id="IPR000209">
    <property type="entry name" value="Peptidase_S8/S53_dom"/>
</dbReference>
<dbReference type="CDD" id="cd07473">
    <property type="entry name" value="Peptidases_S8_Subtilisin_like"/>
    <property type="match status" value="1"/>
</dbReference>
<keyword evidence="4 6" id="KW-0720">Serine protease</keyword>
<dbReference type="InterPro" id="IPR015500">
    <property type="entry name" value="Peptidase_S8_subtilisin-rel"/>
</dbReference>
<dbReference type="OrthoDB" id="5288680at2"/>
<reference evidence="10 11" key="1">
    <citation type="submission" date="2016-03" db="EMBL/GenBank/DDBJ databases">
        <authorList>
            <person name="Ploux O."/>
        </authorList>
    </citation>
    <scope>NUCLEOTIDE SEQUENCE [LARGE SCALE GENOMIC DNA]</scope>
    <source>
        <strain evidence="10 11">BER2</strain>
    </source>
</reference>
<dbReference type="InterPro" id="IPR022398">
    <property type="entry name" value="Peptidase_S8_His-AS"/>
</dbReference>
<dbReference type="PANTHER" id="PTHR43806:SF11">
    <property type="entry name" value="CEREVISIN-RELATED"/>
    <property type="match status" value="1"/>
</dbReference>
<dbReference type="AlphaFoldDB" id="A0A150WGD3"/>
<dbReference type="PROSITE" id="PS00136">
    <property type="entry name" value="SUBTILASE_ASP"/>
    <property type="match status" value="1"/>
</dbReference>
<evidence type="ECO:0000256" key="7">
    <source>
        <dbReference type="RuleBase" id="RU003355"/>
    </source>
</evidence>
<feature type="signal peptide" evidence="8">
    <location>
        <begin position="1"/>
        <end position="21"/>
    </location>
</feature>
<evidence type="ECO:0000256" key="6">
    <source>
        <dbReference type="PROSITE-ProRule" id="PRU01240"/>
    </source>
</evidence>
<keyword evidence="2 6" id="KW-0645">Protease</keyword>
<evidence type="ECO:0000256" key="4">
    <source>
        <dbReference type="ARBA" id="ARBA00022825"/>
    </source>
</evidence>
<feature type="active site" description="Charge relay system" evidence="5 6">
    <location>
        <position position="415"/>
    </location>
</feature>
<feature type="active site" description="Charge relay system" evidence="5 6">
    <location>
        <position position="232"/>
    </location>
</feature>
<evidence type="ECO:0000256" key="5">
    <source>
        <dbReference type="PIRSR" id="PIRSR615500-1"/>
    </source>
</evidence>
<dbReference type="InterPro" id="IPR023827">
    <property type="entry name" value="Peptidase_S8_Asp-AS"/>
</dbReference>
<dbReference type="PANTHER" id="PTHR43806">
    <property type="entry name" value="PEPTIDASE S8"/>
    <property type="match status" value="1"/>
</dbReference>
<evidence type="ECO:0000256" key="2">
    <source>
        <dbReference type="ARBA" id="ARBA00022670"/>
    </source>
</evidence>
<dbReference type="SUPFAM" id="SSF52743">
    <property type="entry name" value="Subtilisin-like"/>
    <property type="match status" value="1"/>
</dbReference>
<dbReference type="InterPro" id="IPR023828">
    <property type="entry name" value="Peptidase_S8_Ser-AS"/>
</dbReference>
<feature type="chain" id="PRO_5007572845" evidence="8">
    <location>
        <begin position="22"/>
        <end position="472"/>
    </location>
</feature>
<organism evidence="10 11">
    <name type="scientific">Bdellovibrio bacteriovorus</name>
    <dbReference type="NCBI Taxonomy" id="959"/>
    <lineage>
        <taxon>Bacteria</taxon>
        <taxon>Pseudomonadati</taxon>
        <taxon>Bdellovibrionota</taxon>
        <taxon>Bdellovibrionia</taxon>
        <taxon>Bdellovibrionales</taxon>
        <taxon>Pseudobdellovibrionaceae</taxon>
        <taxon>Bdellovibrio</taxon>
    </lineage>
</organism>
<keyword evidence="3 6" id="KW-0378">Hydrolase</keyword>
<dbReference type="PRINTS" id="PR00723">
    <property type="entry name" value="SUBTILISIN"/>
</dbReference>
<evidence type="ECO:0000256" key="8">
    <source>
        <dbReference type="SAM" id="SignalP"/>
    </source>
</evidence>
<dbReference type="Proteomes" id="UP000075391">
    <property type="component" value="Unassembled WGS sequence"/>
</dbReference>
<dbReference type="PROSITE" id="PS00138">
    <property type="entry name" value="SUBTILASE_SER"/>
    <property type="match status" value="1"/>
</dbReference>
<comment type="caution">
    <text evidence="10">The sequence shown here is derived from an EMBL/GenBank/DDBJ whole genome shotgun (WGS) entry which is preliminary data.</text>
</comment>
<dbReference type="PROSITE" id="PS51892">
    <property type="entry name" value="SUBTILASE"/>
    <property type="match status" value="1"/>
</dbReference>
<evidence type="ECO:0000313" key="11">
    <source>
        <dbReference type="Proteomes" id="UP000075391"/>
    </source>
</evidence>
<accession>A0A150WGD3</accession>
<dbReference type="InterPro" id="IPR036852">
    <property type="entry name" value="Peptidase_S8/S53_dom_sf"/>
</dbReference>
<dbReference type="GO" id="GO:0006508">
    <property type="term" value="P:proteolysis"/>
    <property type="evidence" value="ECO:0007669"/>
    <property type="project" value="UniProtKB-KW"/>
</dbReference>
<name>A0A150WGD3_BDEBC</name>
<dbReference type="GO" id="GO:0004252">
    <property type="term" value="F:serine-type endopeptidase activity"/>
    <property type="evidence" value="ECO:0007669"/>
    <property type="project" value="UniProtKB-UniRule"/>
</dbReference>
<dbReference type="InterPro" id="IPR034204">
    <property type="entry name" value="PfSUB1-like_cat_dom"/>
</dbReference>
<dbReference type="Pfam" id="PF00082">
    <property type="entry name" value="Peptidase_S8"/>
    <property type="match status" value="1"/>
</dbReference>
<feature type="domain" description="Peptidase S8/S53" evidence="9">
    <location>
        <begin position="158"/>
        <end position="448"/>
    </location>
</feature>
<dbReference type="EMBL" id="LUKF01000016">
    <property type="protein sequence ID" value="KYG62052.1"/>
    <property type="molecule type" value="Genomic_DNA"/>
</dbReference>
<dbReference type="Gene3D" id="3.40.50.200">
    <property type="entry name" value="Peptidase S8/S53 domain"/>
    <property type="match status" value="1"/>
</dbReference>
<protein>
    <submittedName>
        <fullName evidence="10">Protease</fullName>
    </submittedName>
</protein>
<evidence type="ECO:0000313" key="10">
    <source>
        <dbReference type="EMBL" id="KYG62052.1"/>
    </source>
</evidence>
<dbReference type="PROSITE" id="PS00137">
    <property type="entry name" value="SUBTILASE_HIS"/>
    <property type="match status" value="1"/>
</dbReference>
<dbReference type="RefSeq" id="WP_063244165.1">
    <property type="nucleotide sequence ID" value="NZ_LUKF01000016.1"/>
</dbReference>